<dbReference type="Proteomes" id="UP000041254">
    <property type="component" value="Unassembled WGS sequence"/>
</dbReference>
<dbReference type="InParanoid" id="A0A0G4EBW8"/>
<dbReference type="PROSITE" id="PS50056">
    <property type="entry name" value="TYR_PHOSPHATASE_2"/>
    <property type="match status" value="1"/>
</dbReference>
<feature type="region of interest" description="Disordered" evidence="2">
    <location>
        <begin position="467"/>
        <end position="668"/>
    </location>
</feature>
<dbReference type="InterPro" id="IPR029021">
    <property type="entry name" value="Prot-tyrosine_phosphatase-like"/>
</dbReference>
<accession>A0A0G4EBW8</accession>
<keyword evidence="5" id="KW-1185">Reference proteome</keyword>
<feature type="compositionally biased region" description="Low complexity" evidence="2">
    <location>
        <begin position="868"/>
        <end position="879"/>
    </location>
</feature>
<feature type="compositionally biased region" description="Low complexity" evidence="2">
    <location>
        <begin position="481"/>
        <end position="497"/>
    </location>
</feature>
<feature type="compositionally biased region" description="Gly residues" evidence="2">
    <location>
        <begin position="995"/>
        <end position="1012"/>
    </location>
</feature>
<feature type="region of interest" description="Disordered" evidence="2">
    <location>
        <begin position="867"/>
        <end position="1019"/>
    </location>
</feature>
<feature type="compositionally biased region" description="Low complexity" evidence="2">
    <location>
        <begin position="72"/>
        <end position="83"/>
    </location>
</feature>
<organism evidence="4 5">
    <name type="scientific">Vitrella brassicaformis (strain CCMP3155)</name>
    <dbReference type="NCBI Taxonomy" id="1169540"/>
    <lineage>
        <taxon>Eukaryota</taxon>
        <taxon>Sar</taxon>
        <taxon>Alveolata</taxon>
        <taxon>Colpodellida</taxon>
        <taxon>Vitrellaceae</taxon>
        <taxon>Vitrella</taxon>
    </lineage>
</organism>
<dbReference type="PROSITE" id="PS00383">
    <property type="entry name" value="TYR_PHOSPHATASE_1"/>
    <property type="match status" value="1"/>
</dbReference>
<proteinExistence type="predicted"/>
<feature type="domain" description="Tyrosine specific protein phosphatases" evidence="3">
    <location>
        <begin position="336"/>
        <end position="366"/>
    </location>
</feature>
<feature type="compositionally biased region" description="Basic and acidic residues" evidence="2">
    <location>
        <begin position="631"/>
        <end position="640"/>
    </location>
</feature>
<evidence type="ECO:0000259" key="3">
    <source>
        <dbReference type="PROSITE" id="PS50056"/>
    </source>
</evidence>
<evidence type="ECO:0000256" key="2">
    <source>
        <dbReference type="SAM" id="MobiDB-lite"/>
    </source>
</evidence>
<dbReference type="Gene3D" id="3.90.190.10">
    <property type="entry name" value="Protein tyrosine phosphatase superfamily"/>
    <property type="match status" value="1"/>
</dbReference>
<protein>
    <recommendedName>
        <fullName evidence="3">Tyrosine specific protein phosphatases domain-containing protein</fullName>
    </recommendedName>
</protein>
<dbReference type="VEuPathDB" id="CryptoDB:Vbra_4735"/>
<feature type="region of interest" description="Disordered" evidence="2">
    <location>
        <begin position="686"/>
        <end position="752"/>
    </location>
</feature>
<feature type="region of interest" description="Disordered" evidence="2">
    <location>
        <begin position="1"/>
        <end position="107"/>
    </location>
</feature>
<reference evidence="4 5" key="1">
    <citation type="submission" date="2014-11" db="EMBL/GenBank/DDBJ databases">
        <authorList>
            <person name="Zhu J."/>
            <person name="Qi W."/>
            <person name="Song R."/>
        </authorList>
    </citation>
    <scope>NUCLEOTIDE SEQUENCE [LARGE SCALE GENOMIC DNA]</scope>
</reference>
<feature type="region of interest" description="Disordered" evidence="2">
    <location>
        <begin position="134"/>
        <end position="164"/>
    </location>
</feature>
<dbReference type="GO" id="GO:0004721">
    <property type="term" value="F:phosphoprotein phosphatase activity"/>
    <property type="evidence" value="ECO:0007669"/>
    <property type="project" value="InterPro"/>
</dbReference>
<feature type="coiled-coil region" evidence="1">
    <location>
        <begin position="1289"/>
        <end position="1373"/>
    </location>
</feature>
<dbReference type="InterPro" id="IPR000387">
    <property type="entry name" value="Tyr_Pase_dom"/>
</dbReference>
<feature type="compositionally biased region" description="Basic and acidic residues" evidence="2">
    <location>
        <begin position="1060"/>
        <end position="1071"/>
    </location>
</feature>
<feature type="compositionally biased region" description="Gly residues" evidence="2">
    <location>
        <begin position="52"/>
        <end position="67"/>
    </location>
</feature>
<dbReference type="EMBL" id="CDMY01000144">
    <property type="protein sequence ID" value="CEL93155.1"/>
    <property type="molecule type" value="Genomic_DNA"/>
</dbReference>
<name>A0A0G4EBW8_VITBC</name>
<evidence type="ECO:0000313" key="5">
    <source>
        <dbReference type="Proteomes" id="UP000041254"/>
    </source>
</evidence>
<feature type="region of interest" description="Disordered" evidence="2">
    <location>
        <begin position="1033"/>
        <end position="1209"/>
    </location>
</feature>
<feature type="compositionally biased region" description="Pro residues" evidence="2">
    <location>
        <begin position="907"/>
        <end position="918"/>
    </location>
</feature>
<feature type="compositionally biased region" description="Pro residues" evidence="2">
    <location>
        <begin position="514"/>
        <end position="527"/>
    </location>
</feature>
<feature type="compositionally biased region" description="Low complexity" evidence="2">
    <location>
        <begin position="1184"/>
        <end position="1198"/>
    </location>
</feature>
<dbReference type="InterPro" id="IPR016130">
    <property type="entry name" value="Tyr_Pase_AS"/>
</dbReference>
<feature type="compositionally biased region" description="Polar residues" evidence="2">
    <location>
        <begin position="1200"/>
        <end position="1209"/>
    </location>
</feature>
<sequence>MRAKESVVSSSPAARLSPRRCENDLDATETNTVVQRSPTAATEEGQSDKGEQGGAGDGCGGGAGGEGEGPDVDVGPVDGSGSVQIVSAMERQEETAPQPTAGPKQTTDERGFVRLTDLQHGVAAAGGDAVVDRQPADGSGCEDAEPTGVAAVEEETRPPAVSSLSRRRKLNITLTTDIEDLQEARRIDQEVNPSRSPVQPWDETDPVVPKIKKHLASSVRPVLTAHDSPVNRLGTPGNPFPATVLIGSITAARNPEFVVSASVSLILNLCADAQDSTTQSLSDDDLRAALREAGGTHMTMATMPKRINIYRFRDKELFGQGDNQMSPSEVGRMFDTQFKGLLEATNDPRQTILIHCAMGKSRTGLFATCLLAWYKKDEYIRRQHDMRSRGEDGVKEVFDMALEEAQTYRNVAPRLGFCRMGTIFCRMMRAGSDEVPLMEKVVETLLREEDGTGGSAVAAGGSTFVGGSFPGATTGEEGHQSSSPRSPLLLHGHSSGLVTLPPPLFSANDGPADGPQPPSTPPPPRPTGPSGKTKSTLLQDMDEYPAPADDLSGVGAARGQGEGKGERGRTGSGATLSPVRHSPVKVHFSPGTLTVESIPPPPRQLDGQVTEELSGPPVPLPISPAHLPSKHRQETPEPTHPHPAANDDSAPQPASGRRGDDGEGGGVVAPLISVPVDVAAASLNLSSGTAGQDGGTAVECKGSSQKEEPSASGTVVGDSAGAGDASWDNSKGDKEDKSSMSPRTGLGSDSLGVADGADSTAYADVKFEVCDVAAPEDTNLSLTVSHAALGGMRSTVPLAWDNQLGWTRVFLMCPSPSLLVKFRYCMVSHGTVVQRDRAGQREVTIHPGMVITVRCTWGREGIIVIDRTGAGTNTSSSGSEPGRRPQPATMDHHDDGGDCYDEDNFPAPSPPPPVPRPAVPRGGKGKSMLLGPETDDDEDQEAGPAVAADGPQPPTTPPPARPTGPSGKKRPDLLQKMKAYVSDDSVAADRSDGRAAGGQGDGEGEGRLGATGSGATLSPVRHLPVQLRFSPARQGGASLSGLPIPPLPGFIQHGTTHIEPGADKSVEDHPGLQRASRPTPSTDSRWGPPSRLAPIPFKLLALSPARRSPRHTPKGSTTREAFTRGPTALGMLQGDSSASQEAYLPSPAPSSPCGDGAGKQWRNRGQEDRQDGIDSPPMGLGSTAAGHLSSSPSAAAASTGHPQASHTRSAIAAATSNGQEDLVALLQVELLKLTEETAEKDALIAALQAQLGEITDKAERVNLAYTLQVRRSTALSQRVEQGREYERMVHRLTQQLQEKDDDIERLKTRLEETDQHLTRQAQRVCEEERQESTQLRKQVEVMEAKMAQLEHDLREKVAKEAELLKKMERLNKD</sequence>
<dbReference type="SUPFAM" id="SSF52799">
    <property type="entry name" value="(Phosphotyrosine protein) phosphatases II"/>
    <property type="match status" value="1"/>
</dbReference>
<evidence type="ECO:0000256" key="1">
    <source>
        <dbReference type="SAM" id="Coils"/>
    </source>
</evidence>
<dbReference type="InterPro" id="IPR026893">
    <property type="entry name" value="Tyr/Ser_Pase_IphP-type"/>
</dbReference>
<gene>
    <name evidence="4" type="ORF">Vbra_4735</name>
</gene>
<evidence type="ECO:0000313" key="4">
    <source>
        <dbReference type="EMBL" id="CEL93155.1"/>
    </source>
</evidence>
<keyword evidence="1" id="KW-0175">Coiled coil</keyword>
<dbReference type="Pfam" id="PF13350">
    <property type="entry name" value="Y_phosphatase3"/>
    <property type="match status" value="1"/>
</dbReference>
<feature type="compositionally biased region" description="Low complexity" evidence="2">
    <location>
        <begin position="1"/>
        <end position="16"/>
    </location>
</feature>
<feature type="compositionally biased region" description="Polar residues" evidence="2">
    <location>
        <begin position="28"/>
        <end position="40"/>
    </location>
</feature>
<feature type="compositionally biased region" description="Pro residues" evidence="2">
    <location>
        <begin position="951"/>
        <end position="962"/>
    </location>
</feature>